<organism evidence="5 6">
    <name type="scientific">Dyadobacter chenhuakuii</name>
    <dbReference type="NCBI Taxonomy" id="2909339"/>
    <lineage>
        <taxon>Bacteria</taxon>
        <taxon>Pseudomonadati</taxon>
        <taxon>Bacteroidota</taxon>
        <taxon>Cytophagia</taxon>
        <taxon>Cytophagales</taxon>
        <taxon>Spirosomataceae</taxon>
        <taxon>Dyadobacter</taxon>
    </lineage>
</organism>
<protein>
    <recommendedName>
        <fullName evidence="3">Pseudouridine synthase</fullName>
        <ecNumber evidence="3">5.4.99.-</ecNumber>
    </recommendedName>
</protein>
<evidence type="ECO:0000256" key="3">
    <source>
        <dbReference type="RuleBase" id="RU003887"/>
    </source>
</evidence>
<dbReference type="GO" id="GO:0001522">
    <property type="term" value="P:pseudouridine synthesis"/>
    <property type="evidence" value="ECO:0007669"/>
    <property type="project" value="InterPro"/>
</dbReference>
<dbReference type="Proteomes" id="UP001139411">
    <property type="component" value="Unassembled WGS sequence"/>
</dbReference>
<dbReference type="Gene3D" id="3.30.70.1560">
    <property type="entry name" value="Alpha-L RNA-binding motif"/>
    <property type="match status" value="1"/>
</dbReference>
<keyword evidence="2 3" id="KW-0413">Isomerase</keyword>
<proteinExistence type="inferred from homology"/>
<dbReference type="PANTHER" id="PTHR47683:SF2">
    <property type="entry name" value="RNA-BINDING S4 DOMAIN-CONTAINING PROTEIN"/>
    <property type="match status" value="1"/>
</dbReference>
<evidence type="ECO:0000313" key="6">
    <source>
        <dbReference type="Proteomes" id="UP001139411"/>
    </source>
</evidence>
<dbReference type="RefSeq" id="WP_233798866.1">
    <property type="nucleotide sequence ID" value="NZ_JAKFFV010000008.1"/>
</dbReference>
<accession>A0A9X1QEM9</accession>
<dbReference type="Gene3D" id="3.30.70.580">
    <property type="entry name" value="Pseudouridine synthase I, catalytic domain, N-terminal subdomain"/>
    <property type="match status" value="1"/>
</dbReference>
<comment type="caution">
    <text evidence="5">The sequence shown here is derived from an EMBL/GenBank/DDBJ whole genome shotgun (WGS) entry which is preliminary data.</text>
</comment>
<evidence type="ECO:0000256" key="2">
    <source>
        <dbReference type="ARBA" id="ARBA00023235"/>
    </source>
</evidence>
<dbReference type="Pfam" id="PF00849">
    <property type="entry name" value="PseudoU_synth_2"/>
    <property type="match status" value="1"/>
</dbReference>
<dbReference type="PANTHER" id="PTHR47683">
    <property type="entry name" value="PSEUDOURIDINE SYNTHASE FAMILY PROTEIN-RELATED"/>
    <property type="match status" value="1"/>
</dbReference>
<evidence type="ECO:0000259" key="4">
    <source>
        <dbReference type="Pfam" id="PF00849"/>
    </source>
</evidence>
<feature type="domain" description="Pseudouridine synthase RsuA/RluA-like" evidence="4">
    <location>
        <begin position="9"/>
        <end position="158"/>
    </location>
</feature>
<dbReference type="InterPro" id="IPR018496">
    <property type="entry name" value="PsdUridine_synth_RsuA/RluB_CS"/>
</dbReference>
<dbReference type="InterPro" id="IPR006145">
    <property type="entry name" value="PsdUridine_synth_RsuA/RluA"/>
</dbReference>
<reference evidence="5" key="1">
    <citation type="submission" date="2022-01" db="EMBL/GenBank/DDBJ databases">
        <title>Novel species in genus Dyadobacter.</title>
        <authorList>
            <person name="Ma C."/>
        </authorList>
    </citation>
    <scope>NUCLEOTIDE SEQUENCE</scope>
    <source>
        <strain evidence="5">CY357</strain>
    </source>
</reference>
<dbReference type="AlphaFoldDB" id="A0A9X1QEM9"/>
<dbReference type="InterPro" id="IPR020103">
    <property type="entry name" value="PsdUridine_synth_cat_dom_sf"/>
</dbReference>
<dbReference type="InterPro" id="IPR042092">
    <property type="entry name" value="PsdUridine_s_RsuA/RluB/E/F_cat"/>
</dbReference>
<dbReference type="InterPro" id="IPR000748">
    <property type="entry name" value="PsdUridine_synth_RsuA/RluB/E/F"/>
</dbReference>
<dbReference type="GO" id="GO:0003723">
    <property type="term" value="F:RNA binding"/>
    <property type="evidence" value="ECO:0007669"/>
    <property type="project" value="InterPro"/>
</dbReference>
<sequence>MITTHTHHHYYIINKPPNMVSQFVSPDDVGLLGDLAFEFPEGIHAIGRLDGHSEGLLILTTNKRVTNLLFQGEVPHKRTYWVNVGHHVSEETLHKLRTGIAIRIKGDVEYVTSPCEVEIIPRPEILAPHASESWEGVPNTWLKITLTEGKYHQIRKMVRTAGHRCKRLIRVSIEDLELGDLVAGGVKEIEESEFFRLLKIDNWK</sequence>
<dbReference type="EC" id="5.4.99.-" evidence="3"/>
<dbReference type="GO" id="GO:0009982">
    <property type="term" value="F:pseudouridine synthase activity"/>
    <property type="evidence" value="ECO:0007669"/>
    <property type="project" value="InterPro"/>
</dbReference>
<dbReference type="InterPro" id="IPR020094">
    <property type="entry name" value="TruA/RsuA/RluB/E/F_N"/>
</dbReference>
<gene>
    <name evidence="5" type="ORF">L0661_15305</name>
</gene>
<dbReference type="EMBL" id="JAKFFV010000008">
    <property type="protein sequence ID" value="MCF2499686.1"/>
    <property type="molecule type" value="Genomic_DNA"/>
</dbReference>
<dbReference type="SUPFAM" id="SSF55120">
    <property type="entry name" value="Pseudouridine synthase"/>
    <property type="match status" value="1"/>
</dbReference>
<comment type="similarity">
    <text evidence="1 3">Belongs to the pseudouridine synthase RsuA family.</text>
</comment>
<name>A0A9X1QEM9_9BACT</name>
<dbReference type="NCBIfam" id="TIGR00093">
    <property type="entry name" value="pseudouridine synthase"/>
    <property type="match status" value="1"/>
</dbReference>
<evidence type="ECO:0000313" key="5">
    <source>
        <dbReference type="EMBL" id="MCF2499686.1"/>
    </source>
</evidence>
<dbReference type="PROSITE" id="PS01149">
    <property type="entry name" value="PSI_RSU"/>
    <property type="match status" value="1"/>
</dbReference>
<evidence type="ECO:0000256" key="1">
    <source>
        <dbReference type="ARBA" id="ARBA00008348"/>
    </source>
</evidence>
<dbReference type="GO" id="GO:0140098">
    <property type="term" value="F:catalytic activity, acting on RNA"/>
    <property type="evidence" value="ECO:0007669"/>
    <property type="project" value="UniProtKB-ARBA"/>
</dbReference>
<dbReference type="GO" id="GO:0006364">
    <property type="term" value="P:rRNA processing"/>
    <property type="evidence" value="ECO:0007669"/>
    <property type="project" value="UniProtKB-ARBA"/>
</dbReference>
<dbReference type="InterPro" id="IPR050343">
    <property type="entry name" value="RsuA_PseudoU_synthase"/>
</dbReference>